<gene>
    <name evidence="14" type="primary">Wdr78</name>
    <name evidence="14" type="ORF">GRAPIC_R10284</name>
</gene>
<dbReference type="PANTHER" id="PTHR12442">
    <property type="entry name" value="DYNEIN INTERMEDIATE CHAIN"/>
    <property type="match status" value="1"/>
</dbReference>
<feature type="repeat" description="WD" evidence="12">
    <location>
        <begin position="505"/>
        <end position="537"/>
    </location>
</feature>
<feature type="compositionally biased region" description="Basic and acidic residues" evidence="13">
    <location>
        <begin position="244"/>
        <end position="255"/>
    </location>
</feature>
<keyword evidence="3 12" id="KW-0853">WD repeat</keyword>
<dbReference type="Proteomes" id="UP000575029">
    <property type="component" value="Unassembled WGS sequence"/>
</dbReference>
<feature type="non-terminal residue" evidence="14">
    <location>
        <position position="649"/>
    </location>
</feature>
<dbReference type="Gene3D" id="2.130.10.10">
    <property type="entry name" value="YVTN repeat-like/Quinoprotein amine dehydrogenase"/>
    <property type="match status" value="2"/>
</dbReference>
<evidence type="ECO:0000256" key="9">
    <source>
        <dbReference type="ARBA" id="ARBA00024190"/>
    </source>
</evidence>
<dbReference type="InterPro" id="IPR050687">
    <property type="entry name" value="Dynein_IC"/>
</dbReference>
<evidence type="ECO:0000313" key="15">
    <source>
        <dbReference type="Proteomes" id="UP000575029"/>
    </source>
</evidence>
<evidence type="ECO:0000256" key="7">
    <source>
        <dbReference type="ARBA" id="ARBA00023212"/>
    </source>
</evidence>
<dbReference type="SMART" id="SM00320">
    <property type="entry name" value="WD40"/>
    <property type="match status" value="6"/>
</dbReference>
<dbReference type="GO" id="GO:0003341">
    <property type="term" value="P:cilium movement"/>
    <property type="evidence" value="ECO:0007669"/>
    <property type="project" value="TreeGrafter"/>
</dbReference>
<comment type="caution">
    <text evidence="14">The sequence shown here is derived from an EMBL/GenBank/DDBJ whole genome shotgun (WGS) entry which is preliminary data.</text>
</comment>
<dbReference type="AlphaFoldDB" id="A0A7K6E3K4"/>
<evidence type="ECO:0000256" key="3">
    <source>
        <dbReference type="ARBA" id="ARBA00022574"/>
    </source>
</evidence>
<dbReference type="PROSITE" id="PS50082">
    <property type="entry name" value="WD_REPEATS_2"/>
    <property type="match status" value="1"/>
</dbReference>
<feature type="region of interest" description="Disordered" evidence="13">
    <location>
        <begin position="119"/>
        <end position="150"/>
    </location>
</feature>
<dbReference type="PANTHER" id="PTHR12442:SF12">
    <property type="entry name" value="DYNEIN AXONEMAL INTERMEDIATE CHAIN 4"/>
    <property type="match status" value="1"/>
</dbReference>
<dbReference type="SUPFAM" id="SSF50978">
    <property type="entry name" value="WD40 repeat-like"/>
    <property type="match status" value="1"/>
</dbReference>
<evidence type="ECO:0000256" key="2">
    <source>
        <dbReference type="ARBA" id="ARBA00022490"/>
    </source>
</evidence>
<feature type="compositionally biased region" description="Acidic residues" evidence="13">
    <location>
        <begin position="122"/>
        <end position="133"/>
    </location>
</feature>
<keyword evidence="4" id="KW-0677">Repeat</keyword>
<evidence type="ECO:0000256" key="12">
    <source>
        <dbReference type="PROSITE-ProRule" id="PRU00221"/>
    </source>
</evidence>
<evidence type="ECO:0000256" key="4">
    <source>
        <dbReference type="ARBA" id="ARBA00022737"/>
    </source>
</evidence>
<name>A0A7K6E3K4_9PASS</name>
<dbReference type="EMBL" id="VZRM01002050">
    <property type="protein sequence ID" value="NWV33370.1"/>
    <property type="molecule type" value="Genomic_DNA"/>
</dbReference>
<evidence type="ECO:0000256" key="1">
    <source>
        <dbReference type="ARBA" id="ARBA00004611"/>
    </source>
</evidence>
<keyword evidence="15" id="KW-1185">Reference proteome</keyword>
<evidence type="ECO:0000256" key="11">
    <source>
        <dbReference type="ARBA" id="ARBA00041557"/>
    </source>
</evidence>
<dbReference type="InterPro" id="IPR036322">
    <property type="entry name" value="WD40_repeat_dom_sf"/>
</dbReference>
<reference evidence="14 15" key="1">
    <citation type="submission" date="2019-09" db="EMBL/GenBank/DDBJ databases">
        <title>Bird 10,000 Genomes (B10K) Project - Family phase.</title>
        <authorList>
            <person name="Zhang G."/>
        </authorList>
    </citation>
    <scope>NUCLEOTIDE SEQUENCE [LARGE SCALE GENOMIC DNA]</scope>
    <source>
        <strain evidence="14">B10K-DU-029-50</strain>
        <tissue evidence="14">Heart</tissue>
    </source>
</reference>
<sequence>VCCPDFPAVQEEAGAVLTEAELDQRVDILLAETDTLWILDLPPAVMSTEAEEAGRVQKRNKIYLEICNAKIGSENFEEKMVQTLSGATKTKDVQCEIINMAEKGMMVTFWDFDDSLNASETEPAETEEPEATAEESSKSPTAEEPIGLHDPCGFQLGISCDSTSSIIIPENAVPARSHVEQESHSEAILRSENLQQDLVVMERILMENIFQPKLAAYRQIPVLIEPPEVPSDSGTEEDSEEEYEEKKEDEKKQEASLRSAMLSHPTETPEEAAGPRLEQLWSYRCDLTRGHSVSSMAWNKMNPDLLAVGYREFVSQEQKKGLACCWSLKNPMWPERIFRCDRGVTAVDFSLASPHLLAVGMANGCIAIYDVRSRNDIALLDSSTSLNKHTGPVWQLKWVEQDRGAAGGDKKETLMCISGDGRVTEWFIQQRLDCSDLMKIKRTESGKKKLPGEKERKNEAPLSQQAAGMCFDFHPQDPDIYLAGTEEGHIYCCSRSGNKQMLGTYRGHKGPVHKVAWNPSSTDMFLSCSADWSTVLWRRDCHTPLLTFTSVTAFVHDIKWSLKSAFVFAAVNESRVEIWDLSVNIFHPVLSCAASPKGKLTSVLFAENTECLLVGDSCGDVGVWQLHDLAAPSTEVWLWHRARPALKHP</sequence>
<keyword evidence="2" id="KW-0963">Cytoplasm</keyword>
<evidence type="ECO:0000256" key="10">
    <source>
        <dbReference type="ARBA" id="ARBA00040002"/>
    </source>
</evidence>
<keyword evidence="5" id="KW-0282">Flagellum</keyword>
<dbReference type="InterPro" id="IPR015943">
    <property type="entry name" value="WD40/YVTN_repeat-like_dom_sf"/>
</dbReference>
<organism evidence="14 15">
    <name type="scientific">Grantiella picta</name>
    <dbReference type="NCBI Taxonomy" id="266360"/>
    <lineage>
        <taxon>Eukaryota</taxon>
        <taxon>Metazoa</taxon>
        <taxon>Chordata</taxon>
        <taxon>Craniata</taxon>
        <taxon>Vertebrata</taxon>
        <taxon>Euteleostomi</taxon>
        <taxon>Archelosauria</taxon>
        <taxon>Archosauria</taxon>
        <taxon>Dinosauria</taxon>
        <taxon>Saurischia</taxon>
        <taxon>Theropoda</taxon>
        <taxon>Coelurosauria</taxon>
        <taxon>Aves</taxon>
        <taxon>Neognathae</taxon>
        <taxon>Neoaves</taxon>
        <taxon>Telluraves</taxon>
        <taxon>Australaves</taxon>
        <taxon>Passeriformes</taxon>
        <taxon>Meliphagoidea</taxon>
        <taxon>Meliphagidae</taxon>
        <taxon>Grantiella</taxon>
    </lineage>
</organism>
<keyword evidence="6" id="KW-0969">Cilium</keyword>
<evidence type="ECO:0000256" key="5">
    <source>
        <dbReference type="ARBA" id="ARBA00022846"/>
    </source>
</evidence>
<feature type="region of interest" description="Disordered" evidence="13">
    <location>
        <begin position="225"/>
        <end position="274"/>
    </location>
</feature>
<keyword evidence="7" id="KW-0206">Cytoskeleton</keyword>
<proteinExistence type="predicted"/>
<evidence type="ECO:0000256" key="8">
    <source>
        <dbReference type="ARBA" id="ARBA00023273"/>
    </source>
</evidence>
<dbReference type="GO" id="GO:0045503">
    <property type="term" value="F:dynein light chain binding"/>
    <property type="evidence" value="ECO:0007669"/>
    <property type="project" value="TreeGrafter"/>
</dbReference>
<dbReference type="GO" id="GO:0005858">
    <property type="term" value="C:axonemal dynein complex"/>
    <property type="evidence" value="ECO:0007669"/>
    <property type="project" value="TreeGrafter"/>
</dbReference>
<feature type="compositionally biased region" description="Acidic residues" evidence="13">
    <location>
        <begin position="234"/>
        <end position="243"/>
    </location>
</feature>
<dbReference type="FunFam" id="2.130.10.10:FF:001248">
    <property type="entry name" value="WD repeat domain 78"/>
    <property type="match status" value="1"/>
</dbReference>
<evidence type="ECO:0000256" key="13">
    <source>
        <dbReference type="SAM" id="MobiDB-lite"/>
    </source>
</evidence>
<dbReference type="InterPro" id="IPR001680">
    <property type="entry name" value="WD40_rpt"/>
</dbReference>
<dbReference type="GO" id="GO:0045504">
    <property type="term" value="F:dynein heavy chain binding"/>
    <property type="evidence" value="ECO:0007669"/>
    <property type="project" value="TreeGrafter"/>
</dbReference>
<comment type="subcellular location">
    <subcellularLocation>
        <location evidence="1">Cytoplasm</location>
        <location evidence="1">Cytoskeleton</location>
        <location evidence="1">Flagellum axoneme</location>
    </subcellularLocation>
    <subcellularLocation>
        <location evidence="9">Dynein axonemal particle</location>
    </subcellularLocation>
</comment>
<evidence type="ECO:0000256" key="6">
    <source>
        <dbReference type="ARBA" id="ARBA00023069"/>
    </source>
</evidence>
<feature type="non-terminal residue" evidence="14">
    <location>
        <position position="1"/>
    </location>
</feature>
<evidence type="ECO:0000313" key="14">
    <source>
        <dbReference type="EMBL" id="NWV33370.1"/>
    </source>
</evidence>
<protein>
    <recommendedName>
        <fullName evidence="10">Dynein axonemal intermediate chain 4</fullName>
    </recommendedName>
    <alternativeName>
        <fullName evidence="11">WD repeat-containing protein 78</fullName>
    </alternativeName>
</protein>
<keyword evidence="8" id="KW-0966">Cell projection</keyword>
<dbReference type="GO" id="GO:0120293">
    <property type="term" value="C:dynein axonemal particle"/>
    <property type="evidence" value="ECO:0007669"/>
    <property type="project" value="UniProtKB-SubCell"/>
</dbReference>
<dbReference type="Pfam" id="PF00400">
    <property type="entry name" value="WD40"/>
    <property type="match status" value="1"/>
</dbReference>
<accession>A0A7K6E3K4</accession>